<dbReference type="SUPFAM" id="SSF55729">
    <property type="entry name" value="Acyl-CoA N-acyltransferases (Nat)"/>
    <property type="match status" value="1"/>
</dbReference>
<evidence type="ECO:0000256" key="1">
    <source>
        <dbReference type="ARBA" id="ARBA00022679"/>
    </source>
</evidence>
<protein>
    <recommendedName>
        <fullName evidence="3">N-acetyltransferase domain-containing protein</fullName>
    </recommendedName>
</protein>
<keyword evidence="1" id="KW-0808">Transferase</keyword>
<keyword evidence="5" id="KW-1185">Reference proteome</keyword>
<evidence type="ECO:0000313" key="5">
    <source>
        <dbReference type="Proteomes" id="UP000604117"/>
    </source>
</evidence>
<name>A0ABQ4CTS2_9ACTN</name>
<dbReference type="Pfam" id="PF00583">
    <property type="entry name" value="Acetyltransf_1"/>
    <property type="match status" value="1"/>
</dbReference>
<accession>A0ABQ4CTS2</accession>
<dbReference type="InterPro" id="IPR000182">
    <property type="entry name" value="GNAT_dom"/>
</dbReference>
<dbReference type="PANTHER" id="PTHR43877">
    <property type="entry name" value="AMINOALKYLPHOSPHONATE N-ACETYLTRANSFERASE-RELATED-RELATED"/>
    <property type="match status" value="1"/>
</dbReference>
<evidence type="ECO:0000256" key="2">
    <source>
        <dbReference type="ARBA" id="ARBA00023315"/>
    </source>
</evidence>
<sequence>MTAAQTLQATAYAFRQGAEVITDAAPAGRFETAPHGTVLMFTGTPIPLLNAVLGLGDEPDAEEIAALADRVAGYAQGLPWTIRLRGEADADVARVAAGHGLTGRGRSVLMVRPLSGDRAPGAAHVRKLPGAAYETFATVLGAAFGAPPQIISGLYNATTLDRPEIDAYVAEESGAPVTVGLAVRTDGHLYLANIATDPAHRRRGHARALIGAMLRDGQESGAHTAFLHSADDTVPLFAGFGFEVGEPWTTFAAA</sequence>
<keyword evidence="2" id="KW-0012">Acyltransferase</keyword>
<dbReference type="EMBL" id="BONE01000033">
    <property type="protein sequence ID" value="GIF74680.1"/>
    <property type="molecule type" value="Genomic_DNA"/>
</dbReference>
<dbReference type="PROSITE" id="PS51186">
    <property type="entry name" value="GNAT"/>
    <property type="match status" value="1"/>
</dbReference>
<reference evidence="4 5" key="1">
    <citation type="submission" date="2021-01" db="EMBL/GenBank/DDBJ databases">
        <title>Whole genome shotgun sequence of Asanoa siamensis NBRC 107932.</title>
        <authorList>
            <person name="Komaki H."/>
            <person name="Tamura T."/>
        </authorList>
    </citation>
    <scope>NUCLEOTIDE SEQUENCE [LARGE SCALE GENOMIC DNA]</scope>
    <source>
        <strain evidence="4 5">NBRC 107932</strain>
    </source>
</reference>
<dbReference type="Proteomes" id="UP000604117">
    <property type="component" value="Unassembled WGS sequence"/>
</dbReference>
<dbReference type="InterPro" id="IPR016181">
    <property type="entry name" value="Acyl_CoA_acyltransferase"/>
</dbReference>
<comment type="caution">
    <text evidence="4">The sequence shown here is derived from an EMBL/GenBank/DDBJ whole genome shotgun (WGS) entry which is preliminary data.</text>
</comment>
<dbReference type="Gene3D" id="3.40.630.30">
    <property type="match status" value="1"/>
</dbReference>
<dbReference type="CDD" id="cd04301">
    <property type="entry name" value="NAT_SF"/>
    <property type="match status" value="1"/>
</dbReference>
<evidence type="ECO:0000313" key="4">
    <source>
        <dbReference type="EMBL" id="GIF74680.1"/>
    </source>
</evidence>
<organism evidence="4 5">
    <name type="scientific">Asanoa siamensis</name>
    <dbReference type="NCBI Taxonomy" id="926357"/>
    <lineage>
        <taxon>Bacteria</taxon>
        <taxon>Bacillati</taxon>
        <taxon>Actinomycetota</taxon>
        <taxon>Actinomycetes</taxon>
        <taxon>Micromonosporales</taxon>
        <taxon>Micromonosporaceae</taxon>
        <taxon>Asanoa</taxon>
    </lineage>
</organism>
<feature type="domain" description="N-acetyltransferase" evidence="3">
    <location>
        <begin position="123"/>
        <end position="254"/>
    </location>
</feature>
<evidence type="ECO:0000259" key="3">
    <source>
        <dbReference type="PROSITE" id="PS51186"/>
    </source>
</evidence>
<proteinExistence type="predicted"/>
<dbReference type="RefSeq" id="WP_203715442.1">
    <property type="nucleotide sequence ID" value="NZ_BONE01000033.1"/>
</dbReference>
<gene>
    <name evidence="4" type="ORF">Asi02nite_41980</name>
</gene>
<dbReference type="InterPro" id="IPR050832">
    <property type="entry name" value="Bact_Acetyltransf"/>
</dbReference>